<accession>D1AJX9</accession>
<evidence type="ECO:0000313" key="6">
    <source>
        <dbReference type="Proteomes" id="UP000000845"/>
    </source>
</evidence>
<dbReference type="PANTHER" id="PTHR47738:SF2">
    <property type="entry name" value="PTS SYSTEM FRUCTOSE-LIKE EIIA COMPONENT"/>
    <property type="match status" value="1"/>
</dbReference>
<evidence type="ECO:0000259" key="4">
    <source>
        <dbReference type="PROSITE" id="PS51371"/>
    </source>
</evidence>
<dbReference type="STRING" id="526218.Sterm_0151"/>
<dbReference type="SUPFAM" id="SSF54631">
    <property type="entry name" value="CBS-domain pair"/>
    <property type="match status" value="1"/>
</dbReference>
<feature type="domain" description="PTS EIIA type-2" evidence="3">
    <location>
        <begin position="5"/>
        <end position="152"/>
    </location>
</feature>
<dbReference type="Pfam" id="PF00359">
    <property type="entry name" value="PTS_EIIA_2"/>
    <property type="match status" value="1"/>
</dbReference>
<gene>
    <name evidence="5" type="ordered locus">Sterm_0151</name>
</gene>
<proteinExistence type="predicted"/>
<dbReference type="PANTHER" id="PTHR47738">
    <property type="entry name" value="PTS SYSTEM FRUCTOSE-LIKE EIIA COMPONENT-RELATED"/>
    <property type="match status" value="1"/>
</dbReference>
<dbReference type="Gene3D" id="3.40.930.10">
    <property type="entry name" value="Mannitol-specific EII, Chain A"/>
    <property type="match status" value="1"/>
</dbReference>
<feature type="coiled-coil region" evidence="2">
    <location>
        <begin position="18"/>
        <end position="49"/>
    </location>
</feature>
<keyword evidence="1" id="KW-0129">CBS domain</keyword>
<protein>
    <submittedName>
        <fullName evidence="5">PTS IIA-like nitrogen-regulatory protein PtsN</fullName>
    </submittedName>
</protein>
<organism evidence="5 6">
    <name type="scientific">Sebaldella termitidis (strain ATCC 33386 / NCTC 11300)</name>
    <dbReference type="NCBI Taxonomy" id="526218"/>
    <lineage>
        <taxon>Bacteria</taxon>
        <taxon>Fusobacteriati</taxon>
        <taxon>Fusobacteriota</taxon>
        <taxon>Fusobacteriia</taxon>
        <taxon>Fusobacteriales</taxon>
        <taxon>Leptotrichiaceae</taxon>
        <taxon>Sebaldella</taxon>
    </lineage>
</organism>
<reference evidence="5 6" key="2">
    <citation type="journal article" date="2010" name="Stand. Genomic Sci.">
        <title>Complete genome sequence of Sebaldella termitidis type strain (NCTC 11300).</title>
        <authorList>
            <person name="Harmon-Smith M."/>
            <person name="Celia L."/>
            <person name="Chertkov O."/>
            <person name="Lapidus A."/>
            <person name="Copeland A."/>
            <person name="Glavina Del Rio T."/>
            <person name="Nolan M."/>
            <person name="Lucas S."/>
            <person name="Tice H."/>
            <person name="Cheng J.F."/>
            <person name="Han C."/>
            <person name="Detter J.C."/>
            <person name="Bruce D."/>
            <person name="Goodwin L."/>
            <person name="Pitluck S."/>
            <person name="Pati A."/>
            <person name="Liolios K."/>
            <person name="Ivanova N."/>
            <person name="Mavromatis K."/>
            <person name="Mikhailova N."/>
            <person name="Chen A."/>
            <person name="Palaniappan K."/>
            <person name="Land M."/>
            <person name="Hauser L."/>
            <person name="Chang Y.J."/>
            <person name="Jeffries C.D."/>
            <person name="Brettin T."/>
            <person name="Goker M."/>
            <person name="Beck B."/>
            <person name="Bristow J."/>
            <person name="Eisen J.A."/>
            <person name="Markowitz V."/>
            <person name="Hugenholtz P."/>
            <person name="Kyrpides N.C."/>
            <person name="Klenk H.P."/>
            <person name="Chen F."/>
        </authorList>
    </citation>
    <scope>NUCLEOTIDE SEQUENCE [LARGE SCALE GENOMIC DNA]</scope>
    <source>
        <strain evidence="6">ATCC 33386 / NCTC 11300</strain>
    </source>
</reference>
<dbReference type="eggNOG" id="COG1762">
    <property type="taxonomic scope" value="Bacteria"/>
</dbReference>
<reference evidence="6" key="1">
    <citation type="submission" date="2009-09" db="EMBL/GenBank/DDBJ databases">
        <title>The complete chromosome of Sebaldella termitidis ATCC 33386.</title>
        <authorList>
            <consortium name="US DOE Joint Genome Institute (JGI-PGF)"/>
            <person name="Lucas S."/>
            <person name="Copeland A."/>
            <person name="Lapidus A."/>
            <person name="Glavina del Rio T."/>
            <person name="Dalin E."/>
            <person name="Tice H."/>
            <person name="Bruce D."/>
            <person name="Goodwin L."/>
            <person name="Pitluck S."/>
            <person name="Kyrpides N."/>
            <person name="Mavromatis K."/>
            <person name="Ivanova N."/>
            <person name="Mikhailova N."/>
            <person name="Sims D."/>
            <person name="Meincke L."/>
            <person name="Brettin T."/>
            <person name="Detter J.C."/>
            <person name="Han C."/>
            <person name="Larimer F."/>
            <person name="Land M."/>
            <person name="Hauser L."/>
            <person name="Markowitz V."/>
            <person name="Cheng J.F."/>
            <person name="Hugenholtz P."/>
            <person name="Woyke T."/>
            <person name="Wu D."/>
            <person name="Eisen J.A."/>
        </authorList>
    </citation>
    <scope>NUCLEOTIDE SEQUENCE [LARGE SCALE GENOMIC DNA]</scope>
    <source>
        <strain evidence="6">ATCC 33386 / NCTC 11300</strain>
    </source>
</reference>
<dbReference type="InterPro" id="IPR002178">
    <property type="entry name" value="PTS_EIIA_type-2_dom"/>
</dbReference>
<dbReference type="InterPro" id="IPR051541">
    <property type="entry name" value="PTS_SugarTrans_NitroReg"/>
</dbReference>
<dbReference type="Pfam" id="PF00571">
    <property type="entry name" value="CBS"/>
    <property type="match status" value="2"/>
</dbReference>
<keyword evidence="2" id="KW-0175">Coiled coil</keyword>
<dbReference type="Gene3D" id="3.10.580.10">
    <property type="entry name" value="CBS-domain"/>
    <property type="match status" value="1"/>
</dbReference>
<dbReference type="eggNOG" id="COG0517">
    <property type="taxonomic scope" value="Bacteria"/>
</dbReference>
<dbReference type="EMBL" id="CP001739">
    <property type="protein sequence ID" value="ACZ07036.1"/>
    <property type="molecule type" value="Genomic_DNA"/>
</dbReference>
<dbReference type="HOGENOM" id="CLU_076836_0_0_0"/>
<dbReference type="InterPro" id="IPR000644">
    <property type="entry name" value="CBS_dom"/>
</dbReference>
<dbReference type="SUPFAM" id="SSF55804">
    <property type="entry name" value="Phoshotransferase/anion transport protein"/>
    <property type="match status" value="1"/>
</dbReference>
<dbReference type="PROSITE" id="PS51371">
    <property type="entry name" value="CBS"/>
    <property type="match status" value="1"/>
</dbReference>
<dbReference type="Proteomes" id="UP000000845">
    <property type="component" value="Chromosome"/>
</dbReference>
<dbReference type="RefSeq" id="WP_012859635.1">
    <property type="nucleotide sequence ID" value="NC_013517.1"/>
</dbReference>
<dbReference type="InterPro" id="IPR016152">
    <property type="entry name" value="PTrfase/Anion_transptr"/>
</dbReference>
<dbReference type="KEGG" id="str:Sterm_0151"/>
<evidence type="ECO:0000259" key="3">
    <source>
        <dbReference type="PROSITE" id="PS51094"/>
    </source>
</evidence>
<evidence type="ECO:0000313" key="5">
    <source>
        <dbReference type="EMBL" id="ACZ07036.1"/>
    </source>
</evidence>
<evidence type="ECO:0000256" key="1">
    <source>
        <dbReference type="PROSITE-ProRule" id="PRU00703"/>
    </source>
</evidence>
<sequence>MRISNFISKELVFLNTESENVEELINNILDKAAEVDEEVRNNLDKAKKAVLKREDETSTALGHGIVLPHGRIDGYDDTTVISGTLKKPMKAIVRNKEESIELFFIILSGLTKNRTVLKLMSLVSYLGHQNEFLEKVKGVKSEDEFIELIQEYENDIKQTVTSEDLMDTTVRPVSLSEPLESVAARFIRENKTGLPVVDGTGCFVGEITERELIEFGMPKYASLVSGLSFMTVGEPFEEYFLNAGKVTVRELYRKSKNLVDKQASIMEICFNMITEGRTRLYVVENDKYFGMIERRDIIKKFLHI</sequence>
<dbReference type="InterPro" id="IPR046342">
    <property type="entry name" value="CBS_dom_sf"/>
</dbReference>
<feature type="domain" description="CBS" evidence="4">
    <location>
        <begin position="166"/>
        <end position="222"/>
    </location>
</feature>
<evidence type="ECO:0000256" key="2">
    <source>
        <dbReference type="SAM" id="Coils"/>
    </source>
</evidence>
<name>D1AJX9_SEBTE</name>
<keyword evidence="6" id="KW-1185">Reference proteome</keyword>
<dbReference type="PROSITE" id="PS51094">
    <property type="entry name" value="PTS_EIIA_TYPE_2"/>
    <property type="match status" value="1"/>
</dbReference>
<dbReference type="AlphaFoldDB" id="D1AJX9"/>